<reference evidence="2" key="1">
    <citation type="submission" date="2017-02" db="UniProtKB">
        <authorList>
            <consortium name="WormBaseParasite"/>
        </authorList>
    </citation>
    <scope>IDENTIFICATION</scope>
</reference>
<dbReference type="AlphaFoldDB" id="A0A0M3IQT4"/>
<dbReference type="WBParaSite" id="ALUE_0002111201-mRNA-1">
    <property type="protein sequence ID" value="ALUE_0002111201-mRNA-1"/>
    <property type="gene ID" value="ALUE_0002111201"/>
</dbReference>
<evidence type="ECO:0000313" key="1">
    <source>
        <dbReference type="Proteomes" id="UP000036681"/>
    </source>
</evidence>
<accession>A0A0M3IQT4</accession>
<protein>
    <submittedName>
        <fullName evidence="2">Uncharacterized protein</fullName>
    </submittedName>
</protein>
<name>A0A0M3IQT4_ASCLU</name>
<organism evidence="1 2">
    <name type="scientific">Ascaris lumbricoides</name>
    <name type="common">Giant roundworm</name>
    <dbReference type="NCBI Taxonomy" id="6252"/>
    <lineage>
        <taxon>Eukaryota</taxon>
        <taxon>Metazoa</taxon>
        <taxon>Ecdysozoa</taxon>
        <taxon>Nematoda</taxon>
        <taxon>Chromadorea</taxon>
        <taxon>Rhabditida</taxon>
        <taxon>Spirurina</taxon>
        <taxon>Ascaridomorpha</taxon>
        <taxon>Ascaridoidea</taxon>
        <taxon>Ascarididae</taxon>
        <taxon>Ascaris</taxon>
    </lineage>
</organism>
<evidence type="ECO:0000313" key="2">
    <source>
        <dbReference type="WBParaSite" id="ALUE_0002111201-mRNA-1"/>
    </source>
</evidence>
<dbReference type="Proteomes" id="UP000036681">
    <property type="component" value="Unplaced"/>
</dbReference>
<proteinExistence type="predicted"/>
<sequence length="103" mass="11484">MCVIQNVVLPTDGNHETLRINVRRGLDAHNINTLTGNAECVRAERGSDKWAQRTTMGGEIDWPAQPNPRVFALLLSAAVPVDLRTLFWGCGCTETCKFRYVLL</sequence>
<keyword evidence="1" id="KW-1185">Reference proteome</keyword>